<dbReference type="Proteomes" id="UP000308199">
    <property type="component" value="Unassembled WGS sequence"/>
</dbReference>
<evidence type="ECO:0000313" key="1">
    <source>
        <dbReference type="EMBL" id="THH05537.1"/>
    </source>
</evidence>
<comment type="caution">
    <text evidence="1">The sequence shown here is derived from an EMBL/GenBank/DDBJ whole genome shotgun (WGS) entry which is preliminary data.</text>
</comment>
<protein>
    <submittedName>
        <fullName evidence="1">Uncharacterized protein</fullName>
    </submittedName>
</protein>
<accession>A0A4S4L305</accession>
<evidence type="ECO:0000313" key="2">
    <source>
        <dbReference type="Proteomes" id="UP000308199"/>
    </source>
</evidence>
<reference evidence="1 2" key="1">
    <citation type="submission" date="2019-02" db="EMBL/GenBank/DDBJ databases">
        <title>Genome sequencing of the rare red list fungi Phellinidium pouzarii.</title>
        <authorList>
            <person name="Buettner E."/>
            <person name="Kellner H."/>
        </authorList>
    </citation>
    <scope>NUCLEOTIDE SEQUENCE [LARGE SCALE GENOMIC DNA]</scope>
    <source>
        <strain evidence="1 2">DSM 108285</strain>
    </source>
</reference>
<dbReference type="OrthoDB" id="2861623at2759"/>
<sequence length="84" mass="8947">MLALGLSLQDAVDYAGELCSASIARFLAGKRRLPSFDNGGRVDREVGIYVRGLGEIGSLEAYTGASRVHVISVGKGEGYEKRES</sequence>
<dbReference type="AlphaFoldDB" id="A0A4S4L305"/>
<organism evidence="1 2">
    <name type="scientific">Phellinidium pouzarii</name>
    <dbReference type="NCBI Taxonomy" id="167371"/>
    <lineage>
        <taxon>Eukaryota</taxon>
        <taxon>Fungi</taxon>
        <taxon>Dikarya</taxon>
        <taxon>Basidiomycota</taxon>
        <taxon>Agaricomycotina</taxon>
        <taxon>Agaricomycetes</taxon>
        <taxon>Hymenochaetales</taxon>
        <taxon>Hymenochaetaceae</taxon>
        <taxon>Phellinidium</taxon>
    </lineage>
</organism>
<dbReference type="Gene3D" id="1.10.600.10">
    <property type="entry name" value="Farnesyl Diphosphate Synthase"/>
    <property type="match status" value="1"/>
</dbReference>
<proteinExistence type="predicted"/>
<keyword evidence="2" id="KW-1185">Reference proteome</keyword>
<dbReference type="InterPro" id="IPR008949">
    <property type="entry name" value="Isoprenoid_synthase_dom_sf"/>
</dbReference>
<dbReference type="EMBL" id="SGPK01000254">
    <property type="protein sequence ID" value="THH05537.1"/>
    <property type="molecule type" value="Genomic_DNA"/>
</dbReference>
<gene>
    <name evidence="1" type="ORF">EW145_g4717</name>
</gene>
<name>A0A4S4L305_9AGAM</name>